<dbReference type="Proteomes" id="UP000006038">
    <property type="component" value="Unassembled WGS sequence"/>
</dbReference>
<feature type="compositionally biased region" description="Polar residues" evidence="1">
    <location>
        <begin position="11"/>
        <end position="23"/>
    </location>
</feature>
<feature type="compositionally biased region" description="Basic residues" evidence="1">
    <location>
        <begin position="70"/>
        <end position="80"/>
    </location>
</feature>
<protein>
    <submittedName>
        <fullName evidence="2">Uncharacterized protein</fullName>
    </submittedName>
</protein>
<feature type="region of interest" description="Disordered" evidence="1">
    <location>
        <begin position="1"/>
        <end position="23"/>
    </location>
</feature>
<sequence>MQATWKPWPQCGSTRSSSPAPNSARQMAHSAVCCCLPAAKDTVGIASMAFFFRPLGAGMEAGGAALLLGRRGRGRGRRQAQRATRARPATQMRAQRREARMTTMSESMEMAAGGGGEEAEWSRARILLCWCWTPTQAGFN</sequence>
<dbReference type="AlphaFoldDB" id="J3LIR9"/>
<reference evidence="2" key="1">
    <citation type="submission" date="2013-04" db="UniProtKB">
        <authorList>
            <consortium name="EnsemblPlants"/>
        </authorList>
    </citation>
    <scope>IDENTIFICATION</scope>
</reference>
<evidence type="ECO:0000313" key="3">
    <source>
        <dbReference type="Proteomes" id="UP000006038"/>
    </source>
</evidence>
<feature type="compositionally biased region" description="Low complexity" evidence="1">
    <location>
        <begin position="81"/>
        <end position="93"/>
    </location>
</feature>
<dbReference type="EnsemblPlants" id="OB02G45360.1">
    <property type="protein sequence ID" value="OB02G45360.1"/>
    <property type="gene ID" value="OB02G45360"/>
</dbReference>
<keyword evidence="3" id="KW-1185">Reference proteome</keyword>
<name>J3LIR9_ORYBR</name>
<evidence type="ECO:0000313" key="2">
    <source>
        <dbReference type="EnsemblPlants" id="OB02G45360.1"/>
    </source>
</evidence>
<evidence type="ECO:0000256" key="1">
    <source>
        <dbReference type="SAM" id="MobiDB-lite"/>
    </source>
</evidence>
<accession>J3LIR9</accession>
<feature type="region of interest" description="Disordered" evidence="1">
    <location>
        <begin position="70"/>
        <end position="105"/>
    </location>
</feature>
<organism evidence="2">
    <name type="scientific">Oryza brachyantha</name>
    <name type="common">malo sina</name>
    <dbReference type="NCBI Taxonomy" id="4533"/>
    <lineage>
        <taxon>Eukaryota</taxon>
        <taxon>Viridiplantae</taxon>
        <taxon>Streptophyta</taxon>
        <taxon>Embryophyta</taxon>
        <taxon>Tracheophyta</taxon>
        <taxon>Spermatophyta</taxon>
        <taxon>Magnoliopsida</taxon>
        <taxon>Liliopsida</taxon>
        <taxon>Poales</taxon>
        <taxon>Poaceae</taxon>
        <taxon>BOP clade</taxon>
        <taxon>Oryzoideae</taxon>
        <taxon>Oryzeae</taxon>
        <taxon>Oryzinae</taxon>
        <taxon>Oryza</taxon>
    </lineage>
</organism>
<dbReference type="HOGENOM" id="CLU_1534640_0_0_1"/>
<dbReference type="eggNOG" id="ENOG502R5VX">
    <property type="taxonomic scope" value="Eukaryota"/>
</dbReference>
<dbReference type="Gramene" id="OB02G45360.1">
    <property type="protein sequence ID" value="OB02G45360.1"/>
    <property type="gene ID" value="OB02G45360"/>
</dbReference>
<proteinExistence type="predicted"/>